<name>A0A9N9H0C7_FUNMO</name>
<accession>A0A9N9H0C7</accession>
<dbReference type="Proteomes" id="UP000789375">
    <property type="component" value="Unassembled WGS sequence"/>
</dbReference>
<protein>
    <submittedName>
        <fullName evidence="1">10293_t:CDS:1</fullName>
    </submittedName>
</protein>
<comment type="caution">
    <text evidence="1">The sequence shown here is derived from an EMBL/GenBank/DDBJ whole genome shotgun (WGS) entry which is preliminary data.</text>
</comment>
<sequence>MATDIASKLGSFTASQSFENRDVVYGLVHFKSHSKAGLFFHAMHDKIFTGLLINIFKFSDAKKFRSNEFVQYSTEGQERDVNQVFTITRVDTSQLAAVTDDNENNLIMKSNWTPTTDFYVTKNSFIINMELPAVQYKIKEVMIREETGVVKASEALLTCPNGIEILLIDVG</sequence>
<evidence type="ECO:0000313" key="2">
    <source>
        <dbReference type="Proteomes" id="UP000789375"/>
    </source>
</evidence>
<reference evidence="1" key="1">
    <citation type="submission" date="2021-06" db="EMBL/GenBank/DDBJ databases">
        <authorList>
            <person name="Kallberg Y."/>
            <person name="Tangrot J."/>
            <person name="Rosling A."/>
        </authorList>
    </citation>
    <scope>NUCLEOTIDE SEQUENCE</scope>
    <source>
        <strain evidence="1">87-6 pot B 2015</strain>
    </source>
</reference>
<proteinExistence type="predicted"/>
<feature type="non-terminal residue" evidence="1">
    <location>
        <position position="1"/>
    </location>
</feature>
<dbReference type="AlphaFoldDB" id="A0A9N9H0C7"/>
<organism evidence="1 2">
    <name type="scientific">Funneliformis mosseae</name>
    <name type="common">Endomycorrhizal fungus</name>
    <name type="synonym">Glomus mosseae</name>
    <dbReference type="NCBI Taxonomy" id="27381"/>
    <lineage>
        <taxon>Eukaryota</taxon>
        <taxon>Fungi</taxon>
        <taxon>Fungi incertae sedis</taxon>
        <taxon>Mucoromycota</taxon>
        <taxon>Glomeromycotina</taxon>
        <taxon>Glomeromycetes</taxon>
        <taxon>Glomerales</taxon>
        <taxon>Glomeraceae</taxon>
        <taxon>Funneliformis</taxon>
    </lineage>
</organism>
<gene>
    <name evidence="1" type="ORF">FMOSSE_LOCUS10839</name>
</gene>
<dbReference type="EMBL" id="CAJVPP010003826">
    <property type="protein sequence ID" value="CAG8638065.1"/>
    <property type="molecule type" value="Genomic_DNA"/>
</dbReference>
<keyword evidence="2" id="KW-1185">Reference proteome</keyword>
<evidence type="ECO:0000313" key="1">
    <source>
        <dbReference type="EMBL" id="CAG8638065.1"/>
    </source>
</evidence>